<dbReference type="RefSeq" id="WP_011715145.1">
    <property type="nucleotide sequence ID" value="NC_008576.1"/>
</dbReference>
<dbReference type="Gene3D" id="3.40.50.11350">
    <property type="match status" value="1"/>
</dbReference>
<dbReference type="AlphaFoldDB" id="A0LDP6"/>
<dbReference type="OrthoDB" id="9794601at2"/>
<organism evidence="1 2">
    <name type="scientific">Magnetococcus marinus (strain ATCC BAA-1437 / JCM 17883 / MC-1)</name>
    <dbReference type="NCBI Taxonomy" id="156889"/>
    <lineage>
        <taxon>Bacteria</taxon>
        <taxon>Pseudomonadati</taxon>
        <taxon>Pseudomonadota</taxon>
        <taxon>Magnetococcia</taxon>
        <taxon>Magnetococcales</taxon>
        <taxon>Magnetococcaceae</taxon>
        <taxon>Magnetococcus</taxon>
    </lineage>
</organism>
<keyword evidence="2" id="KW-1185">Reference proteome</keyword>
<dbReference type="KEGG" id="mgm:Mmc1_3604"/>
<evidence type="ECO:0000313" key="1">
    <source>
        <dbReference type="EMBL" id="ABK46089.1"/>
    </source>
</evidence>
<dbReference type="eggNOG" id="ENOG5032IIJ">
    <property type="taxonomic scope" value="Bacteria"/>
</dbReference>
<dbReference type="EMBL" id="CP000471">
    <property type="protein sequence ID" value="ABK46089.1"/>
    <property type="molecule type" value="Genomic_DNA"/>
</dbReference>
<protein>
    <recommendedName>
        <fullName evidence="3">Glycosyl transferase, family 11</fullName>
    </recommendedName>
</protein>
<reference evidence="2" key="1">
    <citation type="journal article" date="2009" name="Appl. Environ. Microbiol.">
        <title>Complete genome sequence of the chemolithoautotrophic marine magnetotactic coccus strain MC-1.</title>
        <authorList>
            <person name="Schubbe S."/>
            <person name="Williams T.J."/>
            <person name="Xie G."/>
            <person name="Kiss H.E."/>
            <person name="Brettin T.S."/>
            <person name="Martinez D."/>
            <person name="Ross C.A."/>
            <person name="Schuler D."/>
            <person name="Cox B.L."/>
            <person name="Nealson K.H."/>
            <person name="Bazylinski D.A."/>
        </authorList>
    </citation>
    <scope>NUCLEOTIDE SEQUENCE [LARGE SCALE GENOMIC DNA]</scope>
    <source>
        <strain evidence="2">ATCC BAA-1437 / JCM 17883 / MC-1</strain>
    </source>
</reference>
<evidence type="ECO:0008006" key="3">
    <source>
        <dbReference type="Google" id="ProtNLM"/>
    </source>
</evidence>
<reference evidence="1 2" key="2">
    <citation type="journal article" date="2012" name="Int. J. Syst. Evol. Microbiol.">
        <title>Magnetococcus marinus gen. nov., sp. nov., a marine, magnetotactic bacterium that represents a novel lineage (Magnetococcaceae fam. nov.; Magnetococcales ord. nov.) at the base of the Alphaproteobacteria.</title>
        <authorList>
            <person name="Bazylinski D.A."/>
            <person name="Williams T.J."/>
            <person name="Lefevre C.T."/>
            <person name="Berg R.J."/>
            <person name="Zhang C.L."/>
            <person name="Bowser S.S."/>
            <person name="Dean A.J."/>
            <person name="Beveridge T.J."/>
        </authorList>
    </citation>
    <scope>NUCLEOTIDE SEQUENCE [LARGE SCALE GENOMIC DNA]</scope>
    <source>
        <strain evidence="2">ATCC BAA-1437 / JCM 17883 / MC-1</strain>
    </source>
</reference>
<name>A0LDP6_MAGMM</name>
<dbReference type="Proteomes" id="UP000002586">
    <property type="component" value="Chromosome"/>
</dbReference>
<accession>A0LDP6</accession>
<evidence type="ECO:0000313" key="2">
    <source>
        <dbReference type="Proteomes" id="UP000002586"/>
    </source>
</evidence>
<proteinExistence type="predicted"/>
<dbReference type="HOGENOM" id="CLU_896471_0_0_5"/>
<sequence>MWFKRIVSSNYTGLCNRLEGLVLCFAYQEQFGHTVCVDWPELDLLHIKGAKRWHYNPIDKWMGVKLRDPSPAAFHQLGKQRVLIQRGTVGGDAEILDRLFMPTMGRIGLAAAGRAQLRALFEQAKEALVVGVHIRRGDFQAGDPSRYDIHAARHPQVPLWWYQYAMDQVQKRYGHVVFYLSHNNLSATEEHQLRTQFNLLPSLASGRFNPGGGHLSATNPVLDLFALACSPVVITTPMSTFSHYGANVLGPASVALLPLPVMEQHNPGLSMSQLYGQRSPAWFSCLHENKALQPVPRIEALPERTEKNFLSWLDNTAP</sequence>
<gene>
    <name evidence="1" type="ordered locus">Mmc1_3604</name>
</gene>